<dbReference type="Proteomes" id="UP000030710">
    <property type="component" value="Unassembled WGS sequence"/>
</dbReference>
<dbReference type="AlphaFoldDB" id="U1MYV9"/>
<evidence type="ECO:0000313" key="3">
    <source>
        <dbReference type="Proteomes" id="UP000030710"/>
    </source>
</evidence>
<feature type="region of interest" description="Disordered" evidence="1">
    <location>
        <begin position="1"/>
        <end position="30"/>
    </location>
</feature>
<reference evidence="2 3" key="1">
    <citation type="journal article" date="2013" name="PLoS ONE">
        <title>Assembly-driven community genomics of a hypersaline microbial ecosystem.</title>
        <authorList>
            <person name="Podell S."/>
            <person name="Ugalde J.A."/>
            <person name="Narasingarao P."/>
            <person name="Banfield J.F."/>
            <person name="Heidelberg K.B."/>
            <person name="Allen E.E."/>
        </authorList>
    </citation>
    <scope>NUCLEOTIDE SEQUENCE [LARGE SCALE GENOMIC DNA]</scope>
    <source>
        <strain evidence="3">J07HQW2</strain>
    </source>
</reference>
<sequence length="30" mass="3373">MNWEAERGMARDVEQNKEMCEALADGGDSE</sequence>
<dbReference type="EMBL" id="KE356561">
    <property type="protein sequence ID" value="ERG95699.1"/>
    <property type="molecule type" value="Genomic_DNA"/>
</dbReference>
<accession>U1MYV9</accession>
<evidence type="ECO:0000313" key="2">
    <source>
        <dbReference type="EMBL" id="ERG95699.1"/>
    </source>
</evidence>
<name>U1MYV9_9EURY</name>
<feature type="compositionally biased region" description="Basic and acidic residues" evidence="1">
    <location>
        <begin position="1"/>
        <end position="20"/>
    </location>
</feature>
<gene>
    <name evidence="2" type="ORF">J07HQW2_02159</name>
</gene>
<evidence type="ECO:0000256" key="1">
    <source>
        <dbReference type="SAM" id="MobiDB-lite"/>
    </source>
</evidence>
<proteinExistence type="predicted"/>
<organism evidence="2 3">
    <name type="scientific">Haloquadratum walsbyi J07HQW2</name>
    <dbReference type="NCBI Taxonomy" id="1238425"/>
    <lineage>
        <taxon>Archaea</taxon>
        <taxon>Methanobacteriati</taxon>
        <taxon>Methanobacteriota</taxon>
        <taxon>Stenosarchaea group</taxon>
        <taxon>Halobacteria</taxon>
        <taxon>Halobacteriales</taxon>
        <taxon>Haloferacaceae</taxon>
        <taxon>Haloquadratum</taxon>
    </lineage>
</organism>
<protein>
    <submittedName>
        <fullName evidence="2">Uncharacterized protein</fullName>
    </submittedName>
</protein>
<dbReference type="HOGENOM" id="CLU_221033_0_0_2"/>